<evidence type="ECO:0000313" key="2">
    <source>
        <dbReference type="EMBL" id="CAK0856659.1"/>
    </source>
</evidence>
<proteinExistence type="predicted"/>
<protein>
    <submittedName>
        <fullName evidence="2">Uncharacterized protein</fullName>
    </submittedName>
</protein>
<comment type="caution">
    <text evidence="2">The sequence shown here is derived from an EMBL/GenBank/DDBJ whole genome shotgun (WGS) entry which is preliminary data.</text>
</comment>
<reference evidence="2" key="1">
    <citation type="submission" date="2023-10" db="EMBL/GenBank/DDBJ databases">
        <authorList>
            <person name="Chen Y."/>
            <person name="Shah S."/>
            <person name="Dougan E. K."/>
            <person name="Thang M."/>
            <person name="Chan C."/>
        </authorList>
    </citation>
    <scope>NUCLEOTIDE SEQUENCE [LARGE SCALE GENOMIC DNA]</scope>
</reference>
<dbReference type="EMBL" id="CAUYUJ010015658">
    <property type="protein sequence ID" value="CAK0856659.1"/>
    <property type="molecule type" value="Genomic_DNA"/>
</dbReference>
<sequence>MQVEIIDIFAKSLDHTPWFRFPFKDFLRIYFRVLLQEASVVEAKLGFMKAYFSSAFITDLIPGVVMAVLFGQLQWLAAPLVATQSGYEDQDKERLLEELVLHHPPAIDHSIFGEGGTALTPKGGMERQRCGKAFRPEISLGSRGTDTITAQAELNVQRQQRERTEGSQTAQGRGPIPFSSASDQRNSSLGQFWYSIHPSIAQVRRISPMLSVVATPPFKTMGDVLLNIAVRIPGATCLQISNQSEVQVRISVNTVVEDAARGCASGTEGRAPTSGGEAGGIAKEQQDRIAASIREKLERNRGVKVLSTYSYPLDGPHPKQAPPKLQMALGVQAPQLLCLIRDCIAQGICVEQIYDFWCG</sequence>
<evidence type="ECO:0000256" key="1">
    <source>
        <dbReference type="SAM" id="MobiDB-lite"/>
    </source>
</evidence>
<evidence type="ECO:0000313" key="3">
    <source>
        <dbReference type="Proteomes" id="UP001189429"/>
    </source>
</evidence>
<gene>
    <name evidence="2" type="ORF">PCOR1329_LOCUS46998</name>
</gene>
<dbReference type="Proteomes" id="UP001189429">
    <property type="component" value="Unassembled WGS sequence"/>
</dbReference>
<accession>A0ABN9UF82</accession>
<organism evidence="2 3">
    <name type="scientific">Prorocentrum cordatum</name>
    <dbReference type="NCBI Taxonomy" id="2364126"/>
    <lineage>
        <taxon>Eukaryota</taxon>
        <taxon>Sar</taxon>
        <taxon>Alveolata</taxon>
        <taxon>Dinophyceae</taxon>
        <taxon>Prorocentrales</taxon>
        <taxon>Prorocentraceae</taxon>
        <taxon>Prorocentrum</taxon>
    </lineage>
</organism>
<name>A0ABN9UF82_9DINO</name>
<keyword evidence="3" id="KW-1185">Reference proteome</keyword>
<feature type="region of interest" description="Disordered" evidence="1">
    <location>
        <begin position="155"/>
        <end position="183"/>
    </location>
</feature>
<feature type="region of interest" description="Disordered" evidence="1">
    <location>
        <begin position="263"/>
        <end position="283"/>
    </location>
</feature>